<feature type="transmembrane region" description="Helical" evidence="6">
    <location>
        <begin position="346"/>
        <end position="365"/>
    </location>
</feature>
<evidence type="ECO:0000256" key="2">
    <source>
        <dbReference type="ARBA" id="ARBA00022448"/>
    </source>
</evidence>
<evidence type="ECO:0000313" key="9">
    <source>
        <dbReference type="Proteomes" id="UP000267250"/>
    </source>
</evidence>
<feature type="transmembrane region" description="Helical" evidence="6">
    <location>
        <begin position="41"/>
        <end position="63"/>
    </location>
</feature>
<dbReference type="InterPro" id="IPR036259">
    <property type="entry name" value="MFS_trans_sf"/>
</dbReference>
<keyword evidence="2" id="KW-0813">Transport</keyword>
<dbReference type="PROSITE" id="PS50850">
    <property type="entry name" value="MFS"/>
    <property type="match status" value="1"/>
</dbReference>
<evidence type="ECO:0000313" key="8">
    <source>
        <dbReference type="EMBL" id="AZR73505.1"/>
    </source>
</evidence>
<dbReference type="GO" id="GO:0005886">
    <property type="term" value="C:plasma membrane"/>
    <property type="evidence" value="ECO:0007669"/>
    <property type="project" value="UniProtKB-SubCell"/>
</dbReference>
<dbReference type="InterPro" id="IPR011701">
    <property type="entry name" value="MFS"/>
</dbReference>
<dbReference type="InterPro" id="IPR020846">
    <property type="entry name" value="MFS_dom"/>
</dbReference>
<dbReference type="Gene3D" id="1.20.1250.20">
    <property type="entry name" value="MFS general substrate transporter like domains"/>
    <property type="match status" value="1"/>
</dbReference>
<dbReference type="Pfam" id="PF07690">
    <property type="entry name" value="MFS_1"/>
    <property type="match status" value="1"/>
</dbReference>
<evidence type="ECO:0000256" key="6">
    <source>
        <dbReference type="SAM" id="Phobius"/>
    </source>
</evidence>
<keyword evidence="5 6" id="KW-0472">Membrane</keyword>
<dbReference type="GO" id="GO:0022857">
    <property type="term" value="F:transmembrane transporter activity"/>
    <property type="evidence" value="ECO:0007669"/>
    <property type="project" value="InterPro"/>
</dbReference>
<name>A0A3Q9HR10_9FIRM</name>
<feature type="transmembrane region" description="Helical" evidence="6">
    <location>
        <begin position="372"/>
        <end position="390"/>
    </location>
</feature>
<gene>
    <name evidence="8" type="ORF">BBF96_08970</name>
</gene>
<keyword evidence="3 6" id="KW-0812">Transmembrane</keyword>
<evidence type="ECO:0000256" key="4">
    <source>
        <dbReference type="ARBA" id="ARBA00022989"/>
    </source>
</evidence>
<dbReference type="OrthoDB" id="9816124at2"/>
<comment type="subcellular location">
    <subcellularLocation>
        <location evidence="1">Cell membrane</location>
        <topology evidence="1">Multi-pass membrane protein</topology>
    </subcellularLocation>
</comment>
<dbReference type="EMBL" id="CP016379">
    <property type="protein sequence ID" value="AZR73505.1"/>
    <property type="molecule type" value="Genomic_DNA"/>
</dbReference>
<feature type="transmembrane region" description="Helical" evidence="6">
    <location>
        <begin position="12"/>
        <end position="29"/>
    </location>
</feature>
<evidence type="ECO:0000259" key="7">
    <source>
        <dbReference type="PROSITE" id="PS50850"/>
    </source>
</evidence>
<dbReference type="AlphaFoldDB" id="A0A3Q9HR10"/>
<dbReference type="PANTHER" id="PTHR23530:SF1">
    <property type="entry name" value="PERMEASE, MAJOR FACILITATOR SUPERFAMILY-RELATED"/>
    <property type="match status" value="1"/>
</dbReference>
<feature type="transmembrane region" description="Helical" evidence="6">
    <location>
        <begin position="95"/>
        <end position="118"/>
    </location>
</feature>
<dbReference type="KEGG" id="aft:BBF96_08970"/>
<sequence length="407" mass="43865">MTLNKVLRFFKSISALQGMAGAIISPYWIVYFSKHLTYSKISILVIVNYAATLLFEIPTGIVADVYSKKLSVIISLAVVTLSSIGIYLVGDEYVYLLIIYAVRGIGATFMSGAYSAWFTDSMISIGEKEALTEQWGRLASVKQLASAIGFVLGTGLALVDLLDEIWLVSALFSAVALLLVLLRGIEVQVERETKAQKSKLRAYVETLKEGSLYLFKDKILFVVALASAVWYVGTGMVSLSWQPYFSEVGIVLGSFGVVLIFYVLVGSAAARYAGNLTRLFGGERRLMGLLALVTAALSFLITTVGRLAWLPFVGIGGTEGLKMPVFQGYLNKELPSTVRATVLSSYSMFVSVATIVSMALFGFIGERYGLGNAMKAAAIMLVASAALFFLNQEGQNGEGSIGTSSSK</sequence>
<organism evidence="8 9">
    <name type="scientific">Anoxybacter fermentans</name>
    <dbReference type="NCBI Taxonomy" id="1323375"/>
    <lineage>
        <taxon>Bacteria</taxon>
        <taxon>Bacillati</taxon>
        <taxon>Bacillota</taxon>
        <taxon>Clostridia</taxon>
        <taxon>Halanaerobiales</taxon>
        <taxon>Anoxybacter</taxon>
    </lineage>
</organism>
<keyword evidence="4 6" id="KW-1133">Transmembrane helix</keyword>
<accession>A0A3Q9HR10</accession>
<dbReference type="RefSeq" id="WP_127016845.1">
    <property type="nucleotide sequence ID" value="NZ_CP016379.1"/>
</dbReference>
<feature type="transmembrane region" description="Helical" evidence="6">
    <location>
        <begin position="139"/>
        <end position="159"/>
    </location>
</feature>
<feature type="transmembrane region" description="Helical" evidence="6">
    <location>
        <begin position="219"/>
        <end position="242"/>
    </location>
</feature>
<feature type="transmembrane region" description="Helical" evidence="6">
    <location>
        <begin position="286"/>
        <end position="309"/>
    </location>
</feature>
<feature type="domain" description="Major facilitator superfamily (MFS) profile" evidence="7">
    <location>
        <begin position="1"/>
        <end position="395"/>
    </location>
</feature>
<dbReference type="Proteomes" id="UP000267250">
    <property type="component" value="Chromosome"/>
</dbReference>
<keyword evidence="9" id="KW-1185">Reference proteome</keyword>
<reference evidence="8 9" key="1">
    <citation type="submission" date="2016-07" db="EMBL/GenBank/DDBJ databases">
        <title>Genome and transcriptome analysis of iron-reducing fermentative bacteria Anoxybacter fermentans.</title>
        <authorList>
            <person name="Zeng X."/>
            <person name="Shao Z."/>
        </authorList>
    </citation>
    <scope>NUCLEOTIDE SEQUENCE [LARGE SCALE GENOMIC DNA]</scope>
    <source>
        <strain evidence="8 9">DY22613</strain>
    </source>
</reference>
<evidence type="ECO:0000256" key="3">
    <source>
        <dbReference type="ARBA" id="ARBA00022692"/>
    </source>
</evidence>
<evidence type="ECO:0000256" key="5">
    <source>
        <dbReference type="ARBA" id="ARBA00023136"/>
    </source>
</evidence>
<protein>
    <recommendedName>
        <fullName evidence="7">Major facilitator superfamily (MFS) profile domain-containing protein</fullName>
    </recommendedName>
</protein>
<dbReference type="SUPFAM" id="SSF103473">
    <property type="entry name" value="MFS general substrate transporter"/>
    <property type="match status" value="1"/>
</dbReference>
<feature type="transmembrane region" description="Helical" evidence="6">
    <location>
        <begin position="165"/>
        <end position="185"/>
    </location>
</feature>
<dbReference type="InterPro" id="IPR053160">
    <property type="entry name" value="MFS_DHA3_Transporter"/>
</dbReference>
<feature type="transmembrane region" description="Helical" evidence="6">
    <location>
        <begin position="70"/>
        <end position="89"/>
    </location>
</feature>
<proteinExistence type="predicted"/>
<evidence type="ECO:0000256" key="1">
    <source>
        <dbReference type="ARBA" id="ARBA00004651"/>
    </source>
</evidence>
<dbReference type="PANTHER" id="PTHR23530">
    <property type="entry name" value="TRANSPORT PROTEIN-RELATED"/>
    <property type="match status" value="1"/>
</dbReference>
<feature type="transmembrane region" description="Helical" evidence="6">
    <location>
        <begin position="248"/>
        <end position="274"/>
    </location>
</feature>